<comment type="caution">
    <text evidence="1">The sequence shown here is derived from an EMBL/GenBank/DDBJ whole genome shotgun (WGS) entry which is preliminary data.</text>
</comment>
<name>A0AAW3PJZ7_9BURK</name>
<evidence type="ECO:0000313" key="2">
    <source>
        <dbReference type="Proteomes" id="UP000063236"/>
    </source>
</evidence>
<organism evidence="1 2">
    <name type="scientific">Burkholderia diffusa</name>
    <dbReference type="NCBI Taxonomy" id="488732"/>
    <lineage>
        <taxon>Bacteria</taxon>
        <taxon>Pseudomonadati</taxon>
        <taxon>Pseudomonadota</taxon>
        <taxon>Betaproteobacteria</taxon>
        <taxon>Burkholderiales</taxon>
        <taxon>Burkholderiaceae</taxon>
        <taxon>Burkholderia</taxon>
        <taxon>Burkholderia cepacia complex</taxon>
    </lineage>
</organism>
<proteinExistence type="predicted"/>
<dbReference type="Proteomes" id="UP000063236">
    <property type="component" value="Unassembled WGS sequence"/>
</dbReference>
<reference evidence="1 2" key="1">
    <citation type="submission" date="2015-11" db="EMBL/GenBank/DDBJ databases">
        <title>Expanding the genomic diversity of Burkholderia species for the development of highly accurate diagnostics.</title>
        <authorList>
            <person name="Sahl J."/>
            <person name="Keim P."/>
            <person name="Wagner D."/>
        </authorList>
    </citation>
    <scope>NUCLEOTIDE SEQUENCE [LARGE SCALE GENOMIC DNA]</scope>
    <source>
        <strain evidence="1 2">MSMB378WGS</strain>
    </source>
</reference>
<gene>
    <name evidence="1" type="ORF">WL88_10100</name>
</gene>
<protein>
    <submittedName>
        <fullName evidence="1">Uncharacterized protein</fullName>
    </submittedName>
</protein>
<evidence type="ECO:0000313" key="1">
    <source>
        <dbReference type="EMBL" id="KWF57204.1"/>
    </source>
</evidence>
<dbReference type="RefSeq" id="WP_060190090.1">
    <property type="nucleotide sequence ID" value="NZ_LPJS01000061.1"/>
</dbReference>
<dbReference type="AlphaFoldDB" id="A0AAW3PJZ7"/>
<sequence length="291" mass="33337">MNADIAIFEPVFGEGTQRVDPAFVPLPFENARPEWRELQIILELYRRGTHRRHTHTGLFSPKFGLKTGIPGDQFVRFVHDNATADVVFINPFPQIAYWSYNVWMQGECAHPGITDAAQALLDASGIGLNVRDVPRNDLQSLAYCNFWVGNQAFWDQYVGRVLEPIAFFLESQPEHPAALGVMQDTFHTDQAPYLPFVVERLFSTYLATHPELNVRAYPFASTQIESHCINAFERLLFQRMREDVDTADRSTVFPPALVNRMELVCSLWQQHFFDFYSVRPHPHTGRPLAPS</sequence>
<accession>A0AAW3PJZ7</accession>
<dbReference type="EMBL" id="LPJV01000015">
    <property type="protein sequence ID" value="KWF57204.1"/>
    <property type="molecule type" value="Genomic_DNA"/>
</dbReference>